<feature type="transmembrane region" description="Helical" evidence="2">
    <location>
        <begin position="66"/>
        <end position="83"/>
    </location>
</feature>
<organism evidence="3 4">
    <name type="scientific">Seiridium unicorne</name>
    <dbReference type="NCBI Taxonomy" id="138068"/>
    <lineage>
        <taxon>Eukaryota</taxon>
        <taxon>Fungi</taxon>
        <taxon>Dikarya</taxon>
        <taxon>Ascomycota</taxon>
        <taxon>Pezizomycotina</taxon>
        <taxon>Sordariomycetes</taxon>
        <taxon>Xylariomycetidae</taxon>
        <taxon>Amphisphaeriales</taxon>
        <taxon>Sporocadaceae</taxon>
        <taxon>Seiridium</taxon>
    </lineage>
</organism>
<gene>
    <name evidence="3" type="ORF">SUNI508_12420</name>
</gene>
<feature type="region of interest" description="Disordered" evidence="1">
    <location>
        <begin position="1"/>
        <end position="57"/>
    </location>
</feature>
<feature type="transmembrane region" description="Helical" evidence="2">
    <location>
        <begin position="123"/>
        <end position="145"/>
    </location>
</feature>
<reference evidence="3 4" key="1">
    <citation type="journal article" date="2024" name="J. Plant Pathol.">
        <title>Sequence and assembly of the genome of Seiridium unicorne, isolate CBS 538.82, causal agent of cypress canker disease.</title>
        <authorList>
            <person name="Scali E."/>
            <person name="Rocca G.D."/>
            <person name="Danti R."/>
            <person name="Garbelotto M."/>
            <person name="Barberini S."/>
            <person name="Baroncelli R."/>
            <person name="Emiliani G."/>
        </authorList>
    </citation>
    <scope>NUCLEOTIDE SEQUENCE [LARGE SCALE GENOMIC DNA]</scope>
    <source>
        <strain evidence="3 4">BM-138-508</strain>
    </source>
</reference>
<dbReference type="Proteomes" id="UP001408356">
    <property type="component" value="Unassembled WGS sequence"/>
</dbReference>
<feature type="transmembrane region" description="Helical" evidence="2">
    <location>
        <begin position="639"/>
        <end position="661"/>
    </location>
</feature>
<keyword evidence="2" id="KW-0812">Transmembrane</keyword>
<name>A0ABR2UDL8_9PEZI</name>
<evidence type="ECO:0000313" key="4">
    <source>
        <dbReference type="Proteomes" id="UP001408356"/>
    </source>
</evidence>
<evidence type="ECO:0000313" key="3">
    <source>
        <dbReference type="EMBL" id="KAK9412720.1"/>
    </source>
</evidence>
<sequence length="774" mass="84611">MASSTTNAQESTPLTAEMDDGERGVSPAPAGPREPHPLGPRSPPSAQRAAKRPSAREPTLRYRRTPIWLLILYLPTLIIPWVFTCILEKRPLGHASYTDQSGNGPTTDVNIVPVGLISLLNSINSVLVIPILSTLLAHAAVVYSMRRKAGQKLDMLQLFALADRKWSDINALWSARRRGKSSLFLWLAAALILLGAIIGPLKSLLVQFEQIASVSWADIPPNGPSAFTIGYDPEPADMARLPHDLVLQNVLGSLSTASDLEPQANLWPVNPDAGKWVDAYQTPPYRRKFYVYSSDFGENPDGFFVTALDNGTLTGVLREHAIRLNSSVHCEHIAREEFPSPCPGGRPLDIHIERSALSMSVCAPGNMTHFPFATSRNRQEVTEELYIDFNVSPNLAYEISANDNYTLHCTASTTRGYFELGNAQNDYVYGPLIDEWPDNETMASDFNDVRGVDAYWATPTENDPPAWNVDSTLPFERSIGYPFSYEYNLATAGPLMTTAEVLFGNYSFIHPVVDNSTNMTAAQTLTAICERGTIPFSQLLHIVEYGPGPTGYCSGMAIDVTYLVQKYMEDDVDRVVGAFGRTWNSTTYAEYMLMISMYYANRAVLVQTTTLTATTSARPIYASGGTILIKPVFRGITSMIVLTILIGVQLAGLIFLAWYIYQVPTWAPALDAAAVARIGRALGDGDLPPVGAFTEKDEQKLKKVDAVVGVVEESKETVDDEENRSSTTSGPTGYQNVATLPGGTDGSIIPLKPGATGIITKKLLPKKKKKEGNK</sequence>
<feature type="region of interest" description="Disordered" evidence="1">
    <location>
        <begin position="714"/>
        <end position="747"/>
    </location>
</feature>
<keyword evidence="2" id="KW-0472">Membrane</keyword>
<feature type="transmembrane region" description="Helical" evidence="2">
    <location>
        <begin position="183"/>
        <end position="201"/>
    </location>
</feature>
<keyword evidence="2" id="KW-1133">Transmembrane helix</keyword>
<evidence type="ECO:0000256" key="1">
    <source>
        <dbReference type="SAM" id="MobiDB-lite"/>
    </source>
</evidence>
<keyword evidence="4" id="KW-1185">Reference proteome</keyword>
<feature type="compositionally biased region" description="Polar residues" evidence="1">
    <location>
        <begin position="725"/>
        <end position="738"/>
    </location>
</feature>
<feature type="compositionally biased region" description="Pro residues" evidence="1">
    <location>
        <begin position="29"/>
        <end position="43"/>
    </location>
</feature>
<evidence type="ECO:0000256" key="2">
    <source>
        <dbReference type="SAM" id="Phobius"/>
    </source>
</evidence>
<dbReference type="EMBL" id="JARVKF010000450">
    <property type="protein sequence ID" value="KAK9412720.1"/>
    <property type="molecule type" value="Genomic_DNA"/>
</dbReference>
<protein>
    <submittedName>
        <fullName evidence="3">Uncharacterized protein</fullName>
    </submittedName>
</protein>
<feature type="compositionally biased region" description="Polar residues" evidence="1">
    <location>
        <begin position="1"/>
        <end position="14"/>
    </location>
</feature>
<accession>A0ABR2UDL8</accession>
<proteinExistence type="predicted"/>
<comment type="caution">
    <text evidence="3">The sequence shown here is derived from an EMBL/GenBank/DDBJ whole genome shotgun (WGS) entry which is preliminary data.</text>
</comment>